<dbReference type="GO" id="GO:0005507">
    <property type="term" value="F:copper ion binding"/>
    <property type="evidence" value="ECO:0007669"/>
    <property type="project" value="TreeGrafter"/>
</dbReference>
<dbReference type="KEGG" id="sfiy:F0344_23665"/>
<dbReference type="InterPro" id="IPR023299">
    <property type="entry name" value="ATPase_P-typ_cyto_dom_N"/>
</dbReference>
<evidence type="ECO:0000256" key="11">
    <source>
        <dbReference type="ARBA" id="ARBA00074171"/>
    </source>
</evidence>
<dbReference type="SFLD" id="SFLDF00027">
    <property type="entry name" value="p-type_atpase"/>
    <property type="match status" value="1"/>
</dbReference>
<dbReference type="PROSITE" id="PS01047">
    <property type="entry name" value="HMA_1"/>
    <property type="match status" value="1"/>
</dbReference>
<dbReference type="SFLD" id="SFLDG00002">
    <property type="entry name" value="C1.7:_P-type_atpase_like"/>
    <property type="match status" value="1"/>
</dbReference>
<keyword evidence="12" id="KW-1003">Cell membrane</keyword>
<dbReference type="InterPro" id="IPR001757">
    <property type="entry name" value="P_typ_ATPase"/>
</dbReference>
<keyword evidence="15" id="KW-1185">Reference proteome</keyword>
<dbReference type="FunFam" id="3.30.70.100:FF:000005">
    <property type="entry name" value="Copper-exporting P-type ATPase A"/>
    <property type="match status" value="1"/>
</dbReference>
<dbReference type="CDD" id="cd02094">
    <property type="entry name" value="P-type_ATPase_Cu-like"/>
    <property type="match status" value="1"/>
</dbReference>
<dbReference type="GO" id="GO:0005524">
    <property type="term" value="F:ATP binding"/>
    <property type="evidence" value="ECO:0007669"/>
    <property type="project" value="UniProtKB-UniRule"/>
</dbReference>
<keyword evidence="8 12" id="KW-1133">Transmembrane helix</keyword>
<comment type="subcellular location">
    <subcellularLocation>
        <location evidence="1">Cell membrane</location>
        <topology evidence="1">Multi-pass membrane protein</topology>
    </subcellularLocation>
</comment>
<keyword evidence="3 12" id="KW-0812">Transmembrane</keyword>
<dbReference type="Gene3D" id="3.40.50.1000">
    <property type="entry name" value="HAD superfamily/HAD-like"/>
    <property type="match status" value="1"/>
</dbReference>
<feature type="transmembrane region" description="Helical" evidence="12">
    <location>
        <begin position="235"/>
        <end position="254"/>
    </location>
</feature>
<dbReference type="InterPro" id="IPR017969">
    <property type="entry name" value="Heavy-metal-associated_CS"/>
</dbReference>
<keyword evidence="7" id="KW-1278">Translocase</keyword>
<evidence type="ECO:0000256" key="1">
    <source>
        <dbReference type="ARBA" id="ARBA00004651"/>
    </source>
</evidence>
<dbReference type="InterPro" id="IPR036412">
    <property type="entry name" value="HAD-like_sf"/>
</dbReference>
<dbReference type="GO" id="GO:0005886">
    <property type="term" value="C:plasma membrane"/>
    <property type="evidence" value="ECO:0007669"/>
    <property type="project" value="UniProtKB-SubCell"/>
</dbReference>
<evidence type="ECO:0000259" key="13">
    <source>
        <dbReference type="PROSITE" id="PS50846"/>
    </source>
</evidence>
<dbReference type="SUPFAM" id="SSF56784">
    <property type="entry name" value="HAD-like"/>
    <property type="match status" value="1"/>
</dbReference>
<evidence type="ECO:0000256" key="8">
    <source>
        <dbReference type="ARBA" id="ARBA00022989"/>
    </source>
</evidence>
<keyword evidence="9 12" id="KW-0472">Membrane</keyword>
<dbReference type="GO" id="GO:0016887">
    <property type="term" value="F:ATP hydrolysis activity"/>
    <property type="evidence" value="ECO:0007669"/>
    <property type="project" value="InterPro"/>
</dbReference>
<evidence type="ECO:0000313" key="14">
    <source>
        <dbReference type="EMBL" id="QNE77205.1"/>
    </source>
</evidence>
<dbReference type="Gene3D" id="3.30.70.100">
    <property type="match status" value="1"/>
</dbReference>
<dbReference type="InterPro" id="IPR006121">
    <property type="entry name" value="HMA_dom"/>
</dbReference>
<dbReference type="NCBIfam" id="TIGR01525">
    <property type="entry name" value="ATPase-IB_hvy"/>
    <property type="match status" value="1"/>
</dbReference>
<dbReference type="FunFam" id="2.70.150.10:FF:000002">
    <property type="entry name" value="Copper-transporting ATPase 1, putative"/>
    <property type="match status" value="1"/>
</dbReference>
<keyword evidence="4 12" id="KW-0479">Metal-binding</keyword>
<dbReference type="PROSITE" id="PS00154">
    <property type="entry name" value="ATPASE_E1_E2"/>
    <property type="match status" value="1"/>
</dbReference>
<protein>
    <recommendedName>
        <fullName evidence="11">Cation-transporting P-type ATPase B</fullName>
    </recommendedName>
</protein>
<organism evidence="14 15">
    <name type="scientific">Streptomyces finlayi</name>
    <dbReference type="NCBI Taxonomy" id="67296"/>
    <lineage>
        <taxon>Bacteria</taxon>
        <taxon>Bacillati</taxon>
        <taxon>Actinomycetota</taxon>
        <taxon>Actinomycetes</taxon>
        <taxon>Kitasatosporales</taxon>
        <taxon>Streptomycetaceae</taxon>
        <taxon>Streptomyces</taxon>
    </lineage>
</organism>
<dbReference type="InterPro" id="IPR023214">
    <property type="entry name" value="HAD_sf"/>
</dbReference>
<dbReference type="GO" id="GO:0043682">
    <property type="term" value="F:P-type divalent copper transporter activity"/>
    <property type="evidence" value="ECO:0007669"/>
    <property type="project" value="TreeGrafter"/>
</dbReference>
<evidence type="ECO:0000256" key="3">
    <source>
        <dbReference type="ARBA" id="ARBA00022692"/>
    </source>
</evidence>
<dbReference type="Gene3D" id="3.40.1110.10">
    <property type="entry name" value="Calcium-transporting ATPase, cytoplasmic domain N"/>
    <property type="match status" value="1"/>
</dbReference>
<dbReference type="RefSeq" id="WP_185300696.1">
    <property type="nucleotide sequence ID" value="NZ_CP045702.1"/>
</dbReference>
<proteinExistence type="inferred from homology"/>
<reference evidence="15" key="1">
    <citation type="submission" date="2019-10" db="EMBL/GenBank/DDBJ databases">
        <title>Antimicrobial potential of Antarctic Bacteria.</title>
        <authorList>
            <person name="Benaud N."/>
            <person name="Edwards R.J."/>
            <person name="Ferrari B.C."/>
        </authorList>
    </citation>
    <scope>NUCLEOTIDE SEQUENCE [LARGE SCALE GENOMIC DNA]</scope>
    <source>
        <strain evidence="15">NBSH44</strain>
    </source>
</reference>
<sequence length="781" mass="80453">MVSTTTADIPAAESSETELAIGGMTCASCAARIEKKLNRMDGVTATVNYATEKARISFGADTEVADLVAVVEKTGYTALPVPRAAPAPPPSAAWEAEAEASDQAGAVAGAGEARAVGEAAETGSPASPDALRQRLLVSAVLSLPVVLLAMVPALQFDNWPWLSLTLAAPVVVWGGLPFHRATWTNLRHGAATMDTLVSIGTLAAFGWSLWALFFGDAGMPGMRHGFDLTVSRADAASTIYLEVASGVITFILLGRYLEARSKRKAGSALRALMHLGAKDVAVLRDGTEVRVPVGRLVVGDRFLVRPGEKIATDGTVVEGSSAVDASMLTGESVPVDVTLGDPVTGATLNAGGRLVVEATRVGADTQLARMAKLVEDAQNGKAAAQRLADRISAVFVPVVLLLALGTLVTWLLLTDDATAAFTAAVAVLIIACPCALGLATPTALMVGTGRGAQLGILIRGPEVLETTRRVDTIVLDKTGTVTTGRMTLLTVHTAQGTTETDVLRLAGALEHASEHPIAQAVATGALQRTGAPLPTAEDFINAPGLGVRGTVEGHQVLAGRPKLLSDAGIELPRGLAAAMTAAAEQGRTAIAVAWDGEARAVLEVADAIKDSSAAAVAELRALGLRPVLLTGDNRAVADAVARATGIDEVYAEVLPEEKVDVIRRLQAEGRSVAMVGDGVNDAAALATADLGLAMGTGTDAAIEASDLTLVRGDLKVAADAIRLSRRTLATIRGNLFWAFGYNVAALPLAAFGLLNPMIAGAAMAFSSVFVVTNSLRLRSFT</sequence>
<dbReference type="NCBIfam" id="TIGR01494">
    <property type="entry name" value="ATPase_P-type"/>
    <property type="match status" value="2"/>
</dbReference>
<evidence type="ECO:0000256" key="6">
    <source>
        <dbReference type="ARBA" id="ARBA00022840"/>
    </source>
</evidence>
<dbReference type="InterPro" id="IPR059000">
    <property type="entry name" value="ATPase_P-type_domA"/>
</dbReference>
<dbReference type="AlphaFoldDB" id="A0A7G7BPE0"/>
<dbReference type="SUPFAM" id="SSF55008">
    <property type="entry name" value="HMA, heavy metal-associated domain"/>
    <property type="match status" value="1"/>
</dbReference>
<dbReference type="GO" id="GO:0055070">
    <property type="term" value="P:copper ion homeostasis"/>
    <property type="evidence" value="ECO:0007669"/>
    <property type="project" value="TreeGrafter"/>
</dbReference>
<dbReference type="Proteomes" id="UP000515307">
    <property type="component" value="Chromosome"/>
</dbReference>
<feature type="transmembrane region" description="Helical" evidence="12">
    <location>
        <begin position="196"/>
        <end position="215"/>
    </location>
</feature>
<dbReference type="InterPro" id="IPR008250">
    <property type="entry name" value="ATPase_P-typ_transduc_dom_A_sf"/>
</dbReference>
<evidence type="ECO:0000256" key="4">
    <source>
        <dbReference type="ARBA" id="ARBA00022723"/>
    </source>
</evidence>
<dbReference type="CDD" id="cd00371">
    <property type="entry name" value="HMA"/>
    <property type="match status" value="1"/>
</dbReference>
<accession>A0A7G7BPE0</accession>
<evidence type="ECO:0000256" key="7">
    <source>
        <dbReference type="ARBA" id="ARBA00022967"/>
    </source>
</evidence>
<dbReference type="InterPro" id="IPR023298">
    <property type="entry name" value="ATPase_P-typ_TM_dom_sf"/>
</dbReference>
<dbReference type="Pfam" id="PF00702">
    <property type="entry name" value="Hydrolase"/>
    <property type="match status" value="1"/>
</dbReference>
<feature type="transmembrane region" description="Helical" evidence="12">
    <location>
        <begin position="419"/>
        <end position="440"/>
    </location>
</feature>
<evidence type="ECO:0000256" key="12">
    <source>
        <dbReference type="RuleBase" id="RU362081"/>
    </source>
</evidence>
<feature type="transmembrane region" description="Helical" evidence="12">
    <location>
        <begin position="135"/>
        <end position="153"/>
    </location>
</feature>
<evidence type="ECO:0000313" key="15">
    <source>
        <dbReference type="Proteomes" id="UP000515307"/>
    </source>
</evidence>
<dbReference type="InterPro" id="IPR027256">
    <property type="entry name" value="P-typ_ATPase_IB"/>
</dbReference>
<dbReference type="NCBIfam" id="TIGR01511">
    <property type="entry name" value="ATPase-IB1_Cu"/>
    <property type="match status" value="1"/>
</dbReference>
<dbReference type="PANTHER" id="PTHR43520:SF8">
    <property type="entry name" value="P-TYPE CU(+) TRANSPORTER"/>
    <property type="match status" value="1"/>
</dbReference>
<evidence type="ECO:0000256" key="10">
    <source>
        <dbReference type="ARBA" id="ARBA00049360"/>
    </source>
</evidence>
<dbReference type="SFLD" id="SFLDS00003">
    <property type="entry name" value="Haloacid_Dehalogenase"/>
    <property type="match status" value="1"/>
</dbReference>
<dbReference type="PROSITE" id="PS50846">
    <property type="entry name" value="HMA_2"/>
    <property type="match status" value="1"/>
</dbReference>
<dbReference type="SUPFAM" id="SSF81653">
    <property type="entry name" value="Calcium ATPase, transduction domain A"/>
    <property type="match status" value="1"/>
</dbReference>
<dbReference type="Pfam" id="PF00403">
    <property type="entry name" value="HMA"/>
    <property type="match status" value="1"/>
</dbReference>
<dbReference type="InterPro" id="IPR044492">
    <property type="entry name" value="P_typ_ATPase_HD_dom"/>
</dbReference>
<dbReference type="InterPro" id="IPR018303">
    <property type="entry name" value="ATPase_P-typ_P_site"/>
</dbReference>
<feature type="transmembrane region" description="Helical" evidence="12">
    <location>
        <begin position="757"/>
        <end position="775"/>
    </location>
</feature>
<feature type="domain" description="HMA" evidence="13">
    <location>
        <begin position="15"/>
        <end position="79"/>
    </location>
</feature>
<keyword evidence="6 12" id="KW-0067">ATP-binding</keyword>
<feature type="transmembrane region" description="Helical" evidence="12">
    <location>
        <begin position="734"/>
        <end position="751"/>
    </location>
</feature>
<comment type="similarity">
    <text evidence="2 12">Belongs to the cation transport ATPase (P-type) (TC 3.A.3) family. Type IB subfamily.</text>
</comment>
<dbReference type="Gene3D" id="2.70.150.10">
    <property type="entry name" value="Calcium-transporting ATPase, cytoplasmic transduction domain A"/>
    <property type="match status" value="1"/>
</dbReference>
<evidence type="ECO:0000256" key="9">
    <source>
        <dbReference type="ARBA" id="ARBA00023136"/>
    </source>
</evidence>
<evidence type="ECO:0000256" key="2">
    <source>
        <dbReference type="ARBA" id="ARBA00006024"/>
    </source>
</evidence>
<gene>
    <name evidence="14" type="ORF">F0344_23665</name>
</gene>
<name>A0A7G7BPE0_9ACTN</name>
<dbReference type="InterPro" id="IPR036163">
    <property type="entry name" value="HMA_dom_sf"/>
</dbReference>
<dbReference type="PRINTS" id="PR00119">
    <property type="entry name" value="CATATPASE"/>
</dbReference>
<feature type="transmembrane region" description="Helical" evidence="12">
    <location>
        <begin position="159"/>
        <end position="176"/>
    </location>
</feature>
<comment type="catalytic activity">
    <reaction evidence="10">
        <text>ATP + H2O = ADP + phosphate + H(+)</text>
        <dbReference type="Rhea" id="RHEA:13065"/>
        <dbReference type="ChEBI" id="CHEBI:15377"/>
        <dbReference type="ChEBI" id="CHEBI:15378"/>
        <dbReference type="ChEBI" id="CHEBI:30616"/>
        <dbReference type="ChEBI" id="CHEBI:43474"/>
        <dbReference type="ChEBI" id="CHEBI:456216"/>
    </reaction>
</comment>
<evidence type="ECO:0000256" key="5">
    <source>
        <dbReference type="ARBA" id="ARBA00022741"/>
    </source>
</evidence>
<dbReference type="SUPFAM" id="SSF81665">
    <property type="entry name" value="Calcium ATPase, transmembrane domain M"/>
    <property type="match status" value="1"/>
</dbReference>
<dbReference type="EMBL" id="CP045702">
    <property type="protein sequence ID" value="QNE77205.1"/>
    <property type="molecule type" value="Genomic_DNA"/>
</dbReference>
<dbReference type="Pfam" id="PF00122">
    <property type="entry name" value="E1-E2_ATPase"/>
    <property type="match status" value="1"/>
</dbReference>
<dbReference type="PANTHER" id="PTHR43520">
    <property type="entry name" value="ATP7, ISOFORM B"/>
    <property type="match status" value="1"/>
</dbReference>
<keyword evidence="5 12" id="KW-0547">Nucleotide-binding</keyword>
<feature type="transmembrane region" description="Helical" evidence="12">
    <location>
        <begin position="391"/>
        <end position="413"/>
    </location>
</feature>